<dbReference type="RefSeq" id="WP_068484047.1">
    <property type="nucleotide sequence ID" value="NZ_CP018760.1"/>
</dbReference>
<gene>
    <name evidence="1" type="ORF">A9200_16365</name>
</gene>
<keyword evidence="2" id="KW-1185">Reference proteome</keyword>
<evidence type="ECO:0000313" key="2">
    <source>
        <dbReference type="Proteomes" id="UP000092164"/>
    </source>
</evidence>
<dbReference type="KEGG" id="mart:BTR34_01160"/>
<dbReference type="EMBL" id="LZFP01000008">
    <property type="protein sequence ID" value="OBR40449.1"/>
    <property type="molecule type" value="Genomic_DNA"/>
</dbReference>
<dbReference type="OrthoDB" id="1157940at2"/>
<protein>
    <recommendedName>
        <fullName evidence="3">DKNYY family protein</fullName>
    </recommendedName>
</protein>
<dbReference type="Proteomes" id="UP000092164">
    <property type="component" value="Unassembled WGS sequence"/>
</dbReference>
<name>A0A1B7ZC22_9FLAO</name>
<proteinExistence type="predicted"/>
<accession>A0A1B7ZC22</accession>
<evidence type="ECO:0008006" key="3">
    <source>
        <dbReference type="Google" id="ProtNLM"/>
    </source>
</evidence>
<dbReference type="STRING" id="1836467.BTR34_01160"/>
<dbReference type="AlphaFoldDB" id="A0A1B7ZC22"/>
<reference evidence="2" key="1">
    <citation type="submission" date="2016-06" db="EMBL/GenBank/DDBJ databases">
        <authorList>
            <person name="Zhan P."/>
        </authorList>
    </citation>
    <scope>NUCLEOTIDE SEQUENCE [LARGE SCALE GENOMIC DNA]</scope>
    <source>
        <strain evidence="2">T28</strain>
    </source>
</reference>
<organism evidence="1 2">
    <name type="scientific">Maribacter hydrothermalis</name>
    <dbReference type="NCBI Taxonomy" id="1836467"/>
    <lineage>
        <taxon>Bacteria</taxon>
        <taxon>Pseudomonadati</taxon>
        <taxon>Bacteroidota</taxon>
        <taxon>Flavobacteriia</taxon>
        <taxon>Flavobacteriales</taxon>
        <taxon>Flavobacteriaceae</taxon>
        <taxon>Maribacter</taxon>
    </lineage>
</organism>
<evidence type="ECO:0000313" key="1">
    <source>
        <dbReference type="EMBL" id="OBR40449.1"/>
    </source>
</evidence>
<sequence>MKISSYLLHKNTPSCRETQIIPTITIKDNRLVENYYVDFKTKAKVNRFINNQKGDPIFFNEDDCEWLSPTFIRNNNTLYGFSLIEKSNSVKLFFTEVKAQVDFYSFEPIGRFYAKDKNHFYYGPGAKKIKEDYLELFFDETYRDDWNKLYPERNVPLKNKLWNSNIAVSKDKVYWKGLLKKDIHPSLKRINQFYWADDYSVFEYDLQRLKKIEEFDRPTLVYNNFIINNSMHGLVSDIHKPAYCYYDDRQPNKKYDFKSFKPLFEDLRGSISNEYWWYKMEKEIEKDE</sequence>
<comment type="caution">
    <text evidence="1">The sequence shown here is derived from an EMBL/GenBank/DDBJ whole genome shotgun (WGS) entry which is preliminary data.</text>
</comment>